<keyword evidence="2" id="KW-1185">Reference proteome</keyword>
<accession>A0ABN7V6N3</accession>
<dbReference type="Proteomes" id="UP000789901">
    <property type="component" value="Unassembled WGS sequence"/>
</dbReference>
<evidence type="ECO:0000313" key="2">
    <source>
        <dbReference type="Proteomes" id="UP000789901"/>
    </source>
</evidence>
<name>A0ABN7V6N3_GIGMA</name>
<comment type="caution">
    <text evidence="1">The sequence shown here is derived from an EMBL/GenBank/DDBJ whole genome shotgun (WGS) entry which is preliminary data.</text>
</comment>
<proteinExistence type="predicted"/>
<dbReference type="EMBL" id="CAJVQB010010033">
    <property type="protein sequence ID" value="CAG8736018.1"/>
    <property type="molecule type" value="Genomic_DNA"/>
</dbReference>
<protein>
    <submittedName>
        <fullName evidence="1">25970_t:CDS:1</fullName>
    </submittedName>
</protein>
<organism evidence="1 2">
    <name type="scientific">Gigaspora margarita</name>
    <dbReference type="NCBI Taxonomy" id="4874"/>
    <lineage>
        <taxon>Eukaryota</taxon>
        <taxon>Fungi</taxon>
        <taxon>Fungi incertae sedis</taxon>
        <taxon>Mucoromycota</taxon>
        <taxon>Glomeromycotina</taxon>
        <taxon>Glomeromycetes</taxon>
        <taxon>Diversisporales</taxon>
        <taxon>Gigasporaceae</taxon>
        <taxon>Gigaspora</taxon>
    </lineage>
</organism>
<sequence>MYNYRFRSDYAKNQAYTCDDIPNLQSNIIEMDSVEQTNANIKMPTLINESISFSKDVEINVSSEDIGLEKSSENISSKNIFSKNISSENISSEKNMELEEYLDELDNELMDVSDYNDYLQEWMDMLEEERQRFDDNDFGEEYEDEDKLLINDTHPAVDVNAKWELVTLFKKLELSKIL</sequence>
<gene>
    <name evidence="1" type="ORF">GMARGA_LOCUS14866</name>
</gene>
<evidence type="ECO:0000313" key="1">
    <source>
        <dbReference type="EMBL" id="CAG8736018.1"/>
    </source>
</evidence>
<reference evidence="1 2" key="1">
    <citation type="submission" date="2021-06" db="EMBL/GenBank/DDBJ databases">
        <authorList>
            <person name="Kallberg Y."/>
            <person name="Tangrot J."/>
            <person name="Rosling A."/>
        </authorList>
    </citation>
    <scope>NUCLEOTIDE SEQUENCE [LARGE SCALE GENOMIC DNA]</scope>
    <source>
        <strain evidence="1 2">120-4 pot B 10/14</strain>
    </source>
</reference>